<dbReference type="GeneID" id="26802330"/>
<keyword evidence="3" id="KW-1185">Reference proteome</keyword>
<evidence type="ECO:0000256" key="1">
    <source>
        <dbReference type="SAM" id="MobiDB-lite"/>
    </source>
</evidence>
<organism evidence="2 3">
    <name type="scientific">Aspergillus nomiae NRRL (strain ATCC 15546 / NRRL 13137 / CBS 260.88 / M93)</name>
    <dbReference type="NCBI Taxonomy" id="1509407"/>
    <lineage>
        <taxon>Eukaryota</taxon>
        <taxon>Fungi</taxon>
        <taxon>Dikarya</taxon>
        <taxon>Ascomycota</taxon>
        <taxon>Pezizomycotina</taxon>
        <taxon>Eurotiomycetes</taxon>
        <taxon>Eurotiomycetidae</taxon>
        <taxon>Eurotiales</taxon>
        <taxon>Aspergillaceae</taxon>
        <taxon>Aspergillus</taxon>
        <taxon>Aspergillus subgen. Circumdati</taxon>
    </lineage>
</organism>
<dbReference type="RefSeq" id="XP_015412053.1">
    <property type="nucleotide sequence ID" value="XM_015545784.1"/>
</dbReference>
<dbReference type="Proteomes" id="UP000037505">
    <property type="component" value="Unassembled WGS sequence"/>
</dbReference>
<comment type="caution">
    <text evidence="2">The sequence shown here is derived from an EMBL/GenBank/DDBJ whole genome shotgun (WGS) entry which is preliminary data.</text>
</comment>
<dbReference type="AlphaFoldDB" id="A0A0L1JH82"/>
<evidence type="ECO:0000313" key="3">
    <source>
        <dbReference type="Proteomes" id="UP000037505"/>
    </source>
</evidence>
<dbReference type="EMBL" id="JNOM01000005">
    <property type="protein sequence ID" value="KNG91130.1"/>
    <property type="molecule type" value="Genomic_DNA"/>
</dbReference>
<protein>
    <submittedName>
        <fullName evidence="2">Uncharacterized protein</fullName>
    </submittedName>
</protein>
<reference evidence="2 3" key="1">
    <citation type="submission" date="2014-06" db="EMBL/GenBank/DDBJ databases">
        <title>The Genome of the Aflatoxigenic Filamentous Fungus Aspergillus nomius.</title>
        <authorList>
            <person name="Moore M.G."/>
            <person name="Shannon B.M."/>
            <person name="Brian M.M."/>
        </authorList>
    </citation>
    <scope>NUCLEOTIDE SEQUENCE [LARGE SCALE GENOMIC DNA]</scope>
    <source>
        <strain evidence="2 3">NRRL 13137</strain>
    </source>
</reference>
<proteinExistence type="predicted"/>
<evidence type="ECO:0000313" key="2">
    <source>
        <dbReference type="EMBL" id="KNG91130.1"/>
    </source>
</evidence>
<gene>
    <name evidence="2" type="ORF">ANOM_000526</name>
</gene>
<sequence length="116" mass="11587">MKSGPFSSLLPRAVFTFQWIDDALSDLHLMPTLDGVLAGHIGTVLLGSDLLCLSSTAPADGGDCPGIQGAGVYAAVDPVLPAGSVTAGATSTLSGDSLSIAGPYLRGDYARPGGAR</sequence>
<feature type="region of interest" description="Disordered" evidence="1">
    <location>
        <begin position="89"/>
        <end position="116"/>
    </location>
</feature>
<name>A0A0L1JH82_ASPN3</name>
<accession>A0A0L1JH82</accession>